<accession>A0A1H9VC43</accession>
<dbReference type="AlphaFoldDB" id="A0A1H9VC43"/>
<dbReference type="EMBL" id="FOGG01000040">
    <property type="protein sequence ID" value="SES18833.1"/>
    <property type="molecule type" value="Genomic_DNA"/>
</dbReference>
<reference evidence="2 3" key="1">
    <citation type="submission" date="2016-10" db="EMBL/GenBank/DDBJ databases">
        <authorList>
            <person name="de Groot N.N."/>
        </authorList>
    </citation>
    <scope>NUCLEOTIDE SEQUENCE [LARGE SCALE GENOMIC DNA]</scope>
    <source>
        <strain evidence="2 3">DSM 18610</strain>
    </source>
</reference>
<dbReference type="Proteomes" id="UP000199572">
    <property type="component" value="Unassembled WGS sequence"/>
</dbReference>
<keyword evidence="3" id="KW-1185">Reference proteome</keyword>
<evidence type="ECO:0000313" key="2">
    <source>
        <dbReference type="EMBL" id="SES18833.1"/>
    </source>
</evidence>
<keyword evidence="1" id="KW-0732">Signal</keyword>
<protein>
    <recommendedName>
        <fullName evidence="4">Ig-like domain-containing protein</fullName>
    </recommendedName>
</protein>
<evidence type="ECO:0008006" key="4">
    <source>
        <dbReference type="Google" id="ProtNLM"/>
    </source>
</evidence>
<name>A0A1H9VC43_9SPHI</name>
<dbReference type="OrthoDB" id="759596at2"/>
<sequence>MNKFLTKTILTIAAIVLCSFLTLSAQTLAPNTAGVNLFCSGADLTLPAAPTGADWIVKYSATPTTTPSTGVILTGGNKIPNGDLKTGYYYLSSKSQTAGSCESEMQEIPVYVLKPLVPTITPAPFCVESPLAQIGNVTNPEDPTKAALVYQWYTVSGSTETIINGANTKDYTPTAPTVGSVTYRFRVGYEINGSKYCAQTVDETITVTAKPTKPTLTIGTAHGTAGAVTF</sequence>
<proteinExistence type="predicted"/>
<organism evidence="2 3">
    <name type="scientific">Pedobacter rhizosphaerae</name>
    <dbReference type="NCBI Taxonomy" id="390241"/>
    <lineage>
        <taxon>Bacteria</taxon>
        <taxon>Pseudomonadati</taxon>
        <taxon>Bacteroidota</taxon>
        <taxon>Sphingobacteriia</taxon>
        <taxon>Sphingobacteriales</taxon>
        <taxon>Sphingobacteriaceae</taxon>
        <taxon>Pedobacter</taxon>
    </lineage>
</organism>
<feature type="chain" id="PRO_5011474885" description="Ig-like domain-containing protein" evidence="1">
    <location>
        <begin position="26"/>
        <end position="230"/>
    </location>
</feature>
<evidence type="ECO:0000313" key="3">
    <source>
        <dbReference type="Proteomes" id="UP000199572"/>
    </source>
</evidence>
<dbReference type="STRING" id="390241.SAMN04488023_14030"/>
<dbReference type="Gene3D" id="2.60.40.2700">
    <property type="match status" value="1"/>
</dbReference>
<evidence type="ECO:0000256" key="1">
    <source>
        <dbReference type="SAM" id="SignalP"/>
    </source>
</evidence>
<feature type="signal peptide" evidence="1">
    <location>
        <begin position="1"/>
        <end position="25"/>
    </location>
</feature>
<gene>
    <name evidence="2" type="ORF">SAMN04488023_14030</name>
</gene>
<dbReference type="RefSeq" id="WP_090888518.1">
    <property type="nucleotide sequence ID" value="NZ_FOGG01000040.1"/>
</dbReference>